<proteinExistence type="predicted"/>
<sequence>MNFDTYDSKVTFSDSSPCSSVYHEVCCVGNSNTSLSECDLNMEFLRIIYAIDNSPYRDLSQLIAVHLQVSRGLSKLWEFSQQNGEFQERVVAFMRNNRLNYIIQRIVLAALKKQGKSFSVVDEKKSLLDAIDERKSLLDAIDKRKSLLDAIDERKSFDAIDRVDALELISRVTEQIYKINAWCNEAINVDLTMDLLEIATRRRNNAVTINSAVVDNTSDIRFNQIVTTILTYAPPRVAIFEFLQSSIDSCEDQSVIHYTIYDIGVLFGNLYSNRSLLGSREIQVLKFAASAILLAIVEKNYHEINLEAYKVIKHRYSAIFCSPYSNNNDNNNLNSGPAVEQNSDLFHYDLVPIETPALGHSTPRQVPESYTEDISQWVRHQLLNENSEDERPTEIEEGQQHMFETTKPKRRGFSRIFKRKQDTSNLKRKSKWNFFKRYYLQEPAFS</sequence>
<dbReference type="EMBL" id="JAHUZD010000086">
    <property type="protein sequence ID" value="KAI3404781.2"/>
    <property type="molecule type" value="Genomic_DNA"/>
</dbReference>
<dbReference type="AlphaFoldDB" id="A0AAI9SXY4"/>
<gene>
    <name evidence="1" type="ORF">KGF56_002411</name>
</gene>
<protein>
    <submittedName>
        <fullName evidence="1">Uncharacterized protein</fullName>
    </submittedName>
</protein>
<organism evidence="1 2">
    <name type="scientific">Candida oxycetoniae</name>
    <dbReference type="NCBI Taxonomy" id="497107"/>
    <lineage>
        <taxon>Eukaryota</taxon>
        <taxon>Fungi</taxon>
        <taxon>Dikarya</taxon>
        <taxon>Ascomycota</taxon>
        <taxon>Saccharomycotina</taxon>
        <taxon>Pichiomycetes</taxon>
        <taxon>Debaryomycetaceae</taxon>
        <taxon>Candida/Lodderomyces clade</taxon>
        <taxon>Candida</taxon>
    </lineage>
</organism>
<evidence type="ECO:0000313" key="1">
    <source>
        <dbReference type="EMBL" id="KAI3404781.2"/>
    </source>
</evidence>
<keyword evidence="2" id="KW-1185">Reference proteome</keyword>
<dbReference type="RefSeq" id="XP_049180526.1">
    <property type="nucleotide sequence ID" value="XM_049323637.1"/>
</dbReference>
<evidence type="ECO:0000313" key="2">
    <source>
        <dbReference type="Proteomes" id="UP001202479"/>
    </source>
</evidence>
<name>A0AAI9SXY4_9ASCO</name>
<dbReference type="GeneID" id="73380028"/>
<accession>A0AAI9SXY4</accession>
<comment type="caution">
    <text evidence="1">The sequence shown here is derived from an EMBL/GenBank/DDBJ whole genome shotgun (WGS) entry which is preliminary data.</text>
</comment>
<reference evidence="1" key="1">
    <citation type="journal article" date="2022" name="DNA Res.">
        <title>Genome analysis of five recently described species of the CUG-Ser clade uncovers Candida theae as a new hybrid lineage with pathogenic potential in the Candida parapsilosis species complex.</title>
        <authorList>
            <person name="Mixao V."/>
            <person name="Del Olmo V."/>
            <person name="Hegedusova E."/>
            <person name="Saus E."/>
            <person name="Pryszcz L."/>
            <person name="Cillingova A."/>
            <person name="Nosek J."/>
            <person name="Gabaldon T."/>
        </authorList>
    </citation>
    <scope>NUCLEOTIDE SEQUENCE</scope>
    <source>
        <strain evidence="1">CBS 10844</strain>
    </source>
</reference>
<dbReference type="Proteomes" id="UP001202479">
    <property type="component" value="Unassembled WGS sequence"/>
</dbReference>